<evidence type="ECO:0000313" key="8">
    <source>
        <dbReference type="Proteomes" id="UP001610444"/>
    </source>
</evidence>
<dbReference type="RefSeq" id="XP_070904820.1">
    <property type="nucleotide sequence ID" value="XM_071038248.1"/>
</dbReference>
<dbReference type="Pfam" id="PF00172">
    <property type="entry name" value="Zn_clus"/>
    <property type="match status" value="1"/>
</dbReference>
<feature type="region of interest" description="Disordered" evidence="5">
    <location>
        <begin position="52"/>
        <end position="96"/>
    </location>
</feature>
<dbReference type="SUPFAM" id="SSF57701">
    <property type="entry name" value="Zn2/Cys6 DNA-binding domain"/>
    <property type="match status" value="1"/>
</dbReference>
<sequence length="211" mass="23593">MAVQTRRRPHTKSRHGCIRCKQKHVKCDEVRPTCGTCVRYVVPCAYPARQPRGQAQGVDDASPETIAPCSTSNSTSPALGPTRTGTGSLSLAPTANHQPRSTLTLWEFELLHHWIINVVDSFDISPGVHRAFRDHAVTTTTRFEFFMHMILILSALHLALTKSPKFTEKHRELILNGCSDAMAAFQWRPRISTRTTARRSKHSIPSSPSTR</sequence>
<keyword evidence="3" id="KW-0804">Transcription</keyword>
<dbReference type="CDD" id="cd00067">
    <property type="entry name" value="GAL4"/>
    <property type="match status" value="1"/>
</dbReference>
<evidence type="ECO:0000313" key="7">
    <source>
        <dbReference type="EMBL" id="KAL2860129.1"/>
    </source>
</evidence>
<evidence type="ECO:0000256" key="2">
    <source>
        <dbReference type="ARBA" id="ARBA00023125"/>
    </source>
</evidence>
<proteinExistence type="predicted"/>
<keyword evidence="8" id="KW-1185">Reference proteome</keyword>
<evidence type="ECO:0000259" key="6">
    <source>
        <dbReference type="PROSITE" id="PS50048"/>
    </source>
</evidence>
<dbReference type="EMBL" id="JBFXLR010000002">
    <property type="protein sequence ID" value="KAL2860129.1"/>
    <property type="molecule type" value="Genomic_DNA"/>
</dbReference>
<dbReference type="Proteomes" id="UP001610444">
    <property type="component" value="Unassembled WGS sequence"/>
</dbReference>
<organism evidence="7 8">
    <name type="scientific">Aspergillus pseudodeflectus</name>
    <dbReference type="NCBI Taxonomy" id="176178"/>
    <lineage>
        <taxon>Eukaryota</taxon>
        <taxon>Fungi</taxon>
        <taxon>Dikarya</taxon>
        <taxon>Ascomycota</taxon>
        <taxon>Pezizomycotina</taxon>
        <taxon>Eurotiomycetes</taxon>
        <taxon>Eurotiomycetidae</taxon>
        <taxon>Eurotiales</taxon>
        <taxon>Aspergillaceae</taxon>
        <taxon>Aspergillus</taxon>
        <taxon>Aspergillus subgen. Nidulantes</taxon>
    </lineage>
</organism>
<comment type="caution">
    <text evidence="7">The sequence shown here is derived from an EMBL/GenBank/DDBJ whole genome shotgun (WGS) entry which is preliminary data.</text>
</comment>
<evidence type="ECO:0000256" key="5">
    <source>
        <dbReference type="SAM" id="MobiDB-lite"/>
    </source>
</evidence>
<dbReference type="InterPro" id="IPR001138">
    <property type="entry name" value="Zn2Cys6_DnaBD"/>
</dbReference>
<dbReference type="SMART" id="SM00066">
    <property type="entry name" value="GAL4"/>
    <property type="match status" value="1"/>
</dbReference>
<evidence type="ECO:0000256" key="1">
    <source>
        <dbReference type="ARBA" id="ARBA00023015"/>
    </source>
</evidence>
<name>A0ABR4L7I4_9EURO</name>
<keyword evidence="4" id="KW-0539">Nucleus</keyword>
<dbReference type="InterPro" id="IPR053157">
    <property type="entry name" value="Sterol_Uptake_Regulator"/>
</dbReference>
<dbReference type="PROSITE" id="PS00463">
    <property type="entry name" value="ZN2_CY6_FUNGAL_1"/>
    <property type="match status" value="1"/>
</dbReference>
<reference evidence="7 8" key="1">
    <citation type="submission" date="2024-07" db="EMBL/GenBank/DDBJ databases">
        <title>Section-level genome sequencing and comparative genomics of Aspergillus sections Usti and Cavernicolus.</title>
        <authorList>
            <consortium name="Lawrence Berkeley National Laboratory"/>
            <person name="Nybo J.L."/>
            <person name="Vesth T.C."/>
            <person name="Theobald S."/>
            <person name="Frisvad J.C."/>
            <person name="Larsen T.O."/>
            <person name="Kjaerboelling I."/>
            <person name="Rothschild-Mancinelli K."/>
            <person name="Lyhne E.K."/>
            <person name="Kogle M.E."/>
            <person name="Barry K."/>
            <person name="Clum A."/>
            <person name="Na H."/>
            <person name="Ledsgaard L."/>
            <person name="Lin J."/>
            <person name="Lipzen A."/>
            <person name="Kuo A."/>
            <person name="Riley R."/>
            <person name="Mondo S."/>
            <person name="LaButti K."/>
            <person name="Haridas S."/>
            <person name="Pangalinan J."/>
            <person name="Salamov A.A."/>
            <person name="Simmons B.A."/>
            <person name="Magnuson J.K."/>
            <person name="Chen J."/>
            <person name="Drula E."/>
            <person name="Henrissat B."/>
            <person name="Wiebenga A."/>
            <person name="Lubbers R.J."/>
            <person name="Gomes A.C."/>
            <person name="Macurrencykelacurrency M.R."/>
            <person name="Stajich J."/>
            <person name="Grigoriev I.V."/>
            <person name="Mortensen U.H."/>
            <person name="De vries R.P."/>
            <person name="Baker S.E."/>
            <person name="Andersen M.R."/>
        </authorList>
    </citation>
    <scope>NUCLEOTIDE SEQUENCE [LARGE SCALE GENOMIC DNA]</scope>
    <source>
        <strain evidence="7 8">CBS 756.74</strain>
    </source>
</reference>
<accession>A0ABR4L7I4</accession>
<dbReference type="InterPro" id="IPR036864">
    <property type="entry name" value="Zn2-C6_fun-type_DNA-bd_sf"/>
</dbReference>
<dbReference type="GeneID" id="98153412"/>
<dbReference type="PANTHER" id="PTHR47784:SF13">
    <property type="entry name" value="ZN(II)2CYS6 TRANSCRIPTION FACTOR (EUROFUNG)"/>
    <property type="match status" value="1"/>
</dbReference>
<feature type="compositionally biased region" description="Polar residues" evidence="5">
    <location>
        <begin position="68"/>
        <end position="96"/>
    </location>
</feature>
<feature type="domain" description="Zn(2)-C6 fungal-type" evidence="6">
    <location>
        <begin position="16"/>
        <end position="46"/>
    </location>
</feature>
<dbReference type="Gene3D" id="4.10.240.10">
    <property type="entry name" value="Zn(2)-C6 fungal-type DNA-binding domain"/>
    <property type="match status" value="1"/>
</dbReference>
<protein>
    <recommendedName>
        <fullName evidence="6">Zn(2)-C6 fungal-type domain-containing protein</fullName>
    </recommendedName>
</protein>
<gene>
    <name evidence="7" type="ORF">BJX68DRAFT_224327</name>
</gene>
<dbReference type="PROSITE" id="PS50048">
    <property type="entry name" value="ZN2_CY6_FUNGAL_2"/>
    <property type="match status" value="1"/>
</dbReference>
<keyword evidence="2" id="KW-0238">DNA-binding</keyword>
<evidence type="ECO:0000256" key="4">
    <source>
        <dbReference type="ARBA" id="ARBA00023242"/>
    </source>
</evidence>
<keyword evidence="1" id="KW-0805">Transcription regulation</keyword>
<dbReference type="PANTHER" id="PTHR47784">
    <property type="entry name" value="STEROL UPTAKE CONTROL PROTEIN 2"/>
    <property type="match status" value="1"/>
</dbReference>
<evidence type="ECO:0000256" key="3">
    <source>
        <dbReference type="ARBA" id="ARBA00023163"/>
    </source>
</evidence>